<comment type="caution">
    <text evidence="1">The sequence shown here is derived from an EMBL/GenBank/DDBJ whole genome shotgun (WGS) entry which is preliminary data.</text>
</comment>
<dbReference type="Proteomes" id="UP000231857">
    <property type="component" value="Unassembled WGS sequence"/>
</dbReference>
<name>A0ABX4PQ89_9LEPT</name>
<proteinExistence type="predicted"/>
<protein>
    <submittedName>
        <fullName evidence="1">Uncharacterized protein</fullName>
    </submittedName>
</protein>
<evidence type="ECO:0000313" key="2">
    <source>
        <dbReference type="Proteomes" id="UP000231857"/>
    </source>
</evidence>
<accession>A0ABX4PQ89</accession>
<keyword evidence="2" id="KW-1185">Reference proteome</keyword>
<organism evidence="1 2">
    <name type="scientific">Leptospira haakeii</name>
    <dbReference type="NCBI Taxonomy" id="2023198"/>
    <lineage>
        <taxon>Bacteria</taxon>
        <taxon>Pseudomonadati</taxon>
        <taxon>Spirochaetota</taxon>
        <taxon>Spirochaetia</taxon>
        <taxon>Leptospirales</taxon>
        <taxon>Leptospiraceae</taxon>
        <taxon>Leptospira</taxon>
    </lineage>
</organism>
<reference evidence="1 2" key="1">
    <citation type="submission" date="2017-07" db="EMBL/GenBank/DDBJ databases">
        <title>Leptospira spp. isolated from tropical soils.</title>
        <authorList>
            <person name="Thibeaux R."/>
            <person name="Iraola G."/>
            <person name="Ferres I."/>
            <person name="Bierque E."/>
            <person name="Girault D."/>
            <person name="Soupe-Gilbert M.-E."/>
            <person name="Picardeau M."/>
            <person name="Goarant C."/>
        </authorList>
    </citation>
    <scope>NUCLEOTIDE SEQUENCE [LARGE SCALE GENOMIC DNA]</scope>
    <source>
        <strain evidence="1 2">ATI7-C-A2</strain>
    </source>
</reference>
<dbReference type="EMBL" id="NPEI01000001">
    <property type="protein sequence ID" value="PKA17982.1"/>
    <property type="molecule type" value="Genomic_DNA"/>
</dbReference>
<evidence type="ECO:0000313" key="1">
    <source>
        <dbReference type="EMBL" id="PKA17982.1"/>
    </source>
</evidence>
<gene>
    <name evidence="1" type="ORF">CH363_05000</name>
</gene>
<sequence>MKFPEFTLWETSFVFSESKQKVEGHTFQGRVWKLFIFQKFPRILLLVGERLTRKYKPMEDGRNLPAQCTRQNIYSFY</sequence>